<evidence type="ECO:0000313" key="2">
    <source>
        <dbReference type="Proteomes" id="UP000239203"/>
    </source>
</evidence>
<dbReference type="SUPFAM" id="SSF141571">
    <property type="entry name" value="Pentapeptide repeat-like"/>
    <property type="match status" value="1"/>
</dbReference>
<reference evidence="1 2" key="1">
    <citation type="submission" date="2018-02" db="EMBL/GenBank/DDBJ databases">
        <title>Genomic Encyclopedia of Archaeal and Bacterial Type Strains, Phase II (KMG-II): from individual species to whole genera.</title>
        <authorList>
            <person name="Goeker M."/>
        </authorList>
    </citation>
    <scope>NUCLEOTIDE SEQUENCE [LARGE SCALE GENOMIC DNA]</scope>
    <source>
        <strain evidence="1 2">YU 961-1</strain>
    </source>
</reference>
<proteinExistence type="predicted"/>
<gene>
    <name evidence="1" type="ORF">CLV40_1114</name>
</gene>
<dbReference type="Gene3D" id="2.160.20.80">
    <property type="entry name" value="E3 ubiquitin-protein ligase SopA"/>
    <property type="match status" value="1"/>
</dbReference>
<dbReference type="Proteomes" id="UP000239203">
    <property type="component" value="Unassembled WGS sequence"/>
</dbReference>
<protein>
    <recommendedName>
        <fullName evidence="3">Pentapeptide repeat protein</fullName>
    </recommendedName>
</protein>
<comment type="caution">
    <text evidence="1">The sequence shown here is derived from an EMBL/GenBank/DDBJ whole genome shotgun (WGS) entry which is preliminary data.</text>
</comment>
<evidence type="ECO:0008006" key="3">
    <source>
        <dbReference type="Google" id="ProtNLM"/>
    </source>
</evidence>
<name>A0A2S6GLH8_9PSEU</name>
<dbReference type="RefSeq" id="WP_146108121.1">
    <property type="nucleotide sequence ID" value="NZ_CP154825.1"/>
</dbReference>
<keyword evidence="2" id="KW-1185">Reference proteome</keyword>
<dbReference type="OrthoDB" id="2579959at2"/>
<organism evidence="1 2">
    <name type="scientific">Actinokineospora auranticolor</name>
    <dbReference type="NCBI Taxonomy" id="155976"/>
    <lineage>
        <taxon>Bacteria</taxon>
        <taxon>Bacillati</taxon>
        <taxon>Actinomycetota</taxon>
        <taxon>Actinomycetes</taxon>
        <taxon>Pseudonocardiales</taxon>
        <taxon>Pseudonocardiaceae</taxon>
        <taxon>Actinokineospora</taxon>
    </lineage>
</organism>
<dbReference type="AlphaFoldDB" id="A0A2S6GLH8"/>
<accession>A0A2S6GLH8</accession>
<dbReference type="EMBL" id="PTIX01000011">
    <property type="protein sequence ID" value="PPK66040.1"/>
    <property type="molecule type" value="Genomic_DNA"/>
</dbReference>
<evidence type="ECO:0000313" key="1">
    <source>
        <dbReference type="EMBL" id="PPK66040.1"/>
    </source>
</evidence>
<sequence>MSSVRRLELEGVHVDESFVGLELDYFDAMSARFDRCAFDKSRIRRACFGSGTEVTEYVDCTFDGAHISAPSPGVARFERCAFRDAKLSKWLCESVEFVDCVFTGRISEVNFTAARRGGRNRFERNDFSAATLVGVAFRGGIDLLDQRLPATGAHMVEDSDVTIPKMLVLAEAWPPSRIKDVVVSYLEVLLPRVRNGQRHVLFTAATWDQRSYDGLDVYRTLVDLAGLSGGR</sequence>